<evidence type="ECO:0000256" key="1">
    <source>
        <dbReference type="SAM" id="MobiDB-lite"/>
    </source>
</evidence>
<gene>
    <name evidence="2" type="ORF">Sjap_008085</name>
</gene>
<reference evidence="2 3" key="1">
    <citation type="submission" date="2024-01" db="EMBL/GenBank/DDBJ databases">
        <title>Genome assemblies of Stephania.</title>
        <authorList>
            <person name="Yang L."/>
        </authorList>
    </citation>
    <scope>NUCLEOTIDE SEQUENCE [LARGE SCALE GENOMIC DNA]</scope>
    <source>
        <strain evidence="2">QJT</strain>
        <tissue evidence="2">Leaf</tissue>
    </source>
</reference>
<dbReference type="EMBL" id="JBBNAE010000003">
    <property type="protein sequence ID" value="KAK9137491.1"/>
    <property type="molecule type" value="Genomic_DNA"/>
</dbReference>
<dbReference type="AlphaFoldDB" id="A0AAP0JPP5"/>
<feature type="region of interest" description="Disordered" evidence="1">
    <location>
        <begin position="122"/>
        <end position="190"/>
    </location>
</feature>
<keyword evidence="3" id="KW-1185">Reference proteome</keyword>
<feature type="compositionally biased region" description="Polar residues" evidence="1">
    <location>
        <begin position="85"/>
        <end position="98"/>
    </location>
</feature>
<organism evidence="2 3">
    <name type="scientific">Stephania japonica</name>
    <dbReference type="NCBI Taxonomy" id="461633"/>
    <lineage>
        <taxon>Eukaryota</taxon>
        <taxon>Viridiplantae</taxon>
        <taxon>Streptophyta</taxon>
        <taxon>Embryophyta</taxon>
        <taxon>Tracheophyta</taxon>
        <taxon>Spermatophyta</taxon>
        <taxon>Magnoliopsida</taxon>
        <taxon>Ranunculales</taxon>
        <taxon>Menispermaceae</taxon>
        <taxon>Menispermoideae</taxon>
        <taxon>Cissampelideae</taxon>
        <taxon>Stephania</taxon>
    </lineage>
</organism>
<accession>A0AAP0JPP5</accession>
<proteinExistence type="predicted"/>
<name>A0AAP0JPP5_9MAGN</name>
<evidence type="ECO:0000313" key="3">
    <source>
        <dbReference type="Proteomes" id="UP001417504"/>
    </source>
</evidence>
<feature type="region of interest" description="Disordered" evidence="1">
    <location>
        <begin position="79"/>
        <end position="98"/>
    </location>
</feature>
<sequence length="257" mass="28243">MAESIVNNGSSSIEFTAADISVSNFPILEEKSKNVGWDQSIVDSKHKTCCNEVDVPNQASNIINSTGDHDSHTDYFTAKSKENPNTRPKQQAEFSSKVSNKSEFSFDLGILLAEIDQVPMPQCDKQDADHHNSIPHGQTMNTKAKQCFKNKSTPQPPKDAEGERIGSFLSSDLEPKESVNTSTEQKKEKVSIHAEVAALLSSNTRIEDSDRSPLPYNQEQTVEKDVFELKSFRNATLSSKVGVNAAGADSKLINLQL</sequence>
<protein>
    <submittedName>
        <fullName evidence="2">Uncharacterized protein</fullName>
    </submittedName>
</protein>
<feature type="compositionally biased region" description="Polar residues" evidence="1">
    <location>
        <begin position="135"/>
        <end position="153"/>
    </location>
</feature>
<dbReference type="Proteomes" id="UP001417504">
    <property type="component" value="Unassembled WGS sequence"/>
</dbReference>
<comment type="caution">
    <text evidence="2">The sequence shown here is derived from an EMBL/GenBank/DDBJ whole genome shotgun (WGS) entry which is preliminary data.</text>
</comment>
<evidence type="ECO:0000313" key="2">
    <source>
        <dbReference type="EMBL" id="KAK9137491.1"/>
    </source>
</evidence>